<proteinExistence type="predicted"/>
<dbReference type="Proteomes" id="UP000612893">
    <property type="component" value="Unassembled WGS sequence"/>
</dbReference>
<dbReference type="InterPro" id="IPR036779">
    <property type="entry name" value="LysM_dom_sf"/>
</dbReference>
<accession>A0A934NAC4</accession>
<keyword evidence="4" id="KW-1185">Reference proteome</keyword>
<dbReference type="SMART" id="SM00257">
    <property type="entry name" value="LysM"/>
    <property type="match status" value="1"/>
</dbReference>
<reference evidence="3" key="1">
    <citation type="submission" date="2020-10" db="EMBL/GenBank/DDBJ databases">
        <title>Ca. Dormibacterota MAGs.</title>
        <authorList>
            <person name="Montgomery K."/>
        </authorList>
    </citation>
    <scope>NUCLEOTIDE SEQUENCE [LARGE SCALE GENOMIC DNA]</scope>
    <source>
        <strain evidence="3">SC8812_S17_10</strain>
    </source>
</reference>
<keyword evidence="1" id="KW-0812">Transmembrane</keyword>
<dbReference type="InterPro" id="IPR018392">
    <property type="entry name" value="LysM"/>
</dbReference>
<dbReference type="PROSITE" id="PS51782">
    <property type="entry name" value="LYSM"/>
    <property type="match status" value="1"/>
</dbReference>
<evidence type="ECO:0000256" key="1">
    <source>
        <dbReference type="SAM" id="Phobius"/>
    </source>
</evidence>
<dbReference type="Pfam" id="PF01476">
    <property type="entry name" value="LysM"/>
    <property type="match status" value="1"/>
</dbReference>
<evidence type="ECO:0000313" key="3">
    <source>
        <dbReference type="EMBL" id="MBJ7599883.1"/>
    </source>
</evidence>
<evidence type="ECO:0000259" key="2">
    <source>
        <dbReference type="PROSITE" id="PS51782"/>
    </source>
</evidence>
<dbReference type="EMBL" id="JAEKNR010000176">
    <property type="protein sequence ID" value="MBJ7599883.1"/>
    <property type="molecule type" value="Genomic_DNA"/>
</dbReference>
<dbReference type="AlphaFoldDB" id="A0A934NAC4"/>
<sequence length="121" mass="13401">MRSAIISPERMYAISSASAPDYIQLRSRRPQPRPRGLARRLGLIVAVLGVLIGLGFAHGVQGTAPVEYETVTVQAGDTLWSLAQWRYPNEDVRGRVVEIERENGLTDPVLHTGQTLRLRSP</sequence>
<comment type="caution">
    <text evidence="3">The sequence shown here is derived from an EMBL/GenBank/DDBJ whole genome shotgun (WGS) entry which is preliminary data.</text>
</comment>
<name>A0A934NAC4_9BACT</name>
<keyword evidence="1" id="KW-1133">Transmembrane helix</keyword>
<protein>
    <submittedName>
        <fullName evidence="3">LysM peptidoglycan-binding domain-containing protein</fullName>
    </submittedName>
</protein>
<dbReference type="SUPFAM" id="SSF54106">
    <property type="entry name" value="LysM domain"/>
    <property type="match status" value="1"/>
</dbReference>
<dbReference type="Gene3D" id="3.10.350.10">
    <property type="entry name" value="LysM domain"/>
    <property type="match status" value="1"/>
</dbReference>
<evidence type="ECO:0000313" key="4">
    <source>
        <dbReference type="Proteomes" id="UP000612893"/>
    </source>
</evidence>
<gene>
    <name evidence="3" type="ORF">JF922_17620</name>
</gene>
<organism evidence="3 4">
    <name type="scientific">Candidatus Nephthysia bennettiae</name>
    <dbReference type="NCBI Taxonomy" id="3127016"/>
    <lineage>
        <taxon>Bacteria</taxon>
        <taxon>Bacillati</taxon>
        <taxon>Candidatus Dormiibacterota</taxon>
        <taxon>Candidatus Dormibacteria</taxon>
        <taxon>Candidatus Dormibacterales</taxon>
        <taxon>Candidatus Dormibacteraceae</taxon>
        <taxon>Candidatus Nephthysia</taxon>
    </lineage>
</organism>
<keyword evidence="1" id="KW-0472">Membrane</keyword>
<feature type="domain" description="LysM" evidence="2">
    <location>
        <begin position="69"/>
        <end position="118"/>
    </location>
</feature>
<dbReference type="CDD" id="cd00118">
    <property type="entry name" value="LysM"/>
    <property type="match status" value="1"/>
</dbReference>
<feature type="transmembrane region" description="Helical" evidence="1">
    <location>
        <begin position="37"/>
        <end position="57"/>
    </location>
</feature>